<evidence type="ECO:0000256" key="3">
    <source>
        <dbReference type="SAM" id="SignalP"/>
    </source>
</evidence>
<name>A0A316U7U1_9BASI</name>
<dbReference type="SUPFAM" id="SSF81296">
    <property type="entry name" value="E set domains"/>
    <property type="match status" value="1"/>
</dbReference>
<feature type="domain" description="Glyoxal oxidase N-terminal" evidence="4">
    <location>
        <begin position="443"/>
        <end position="530"/>
    </location>
</feature>
<dbReference type="Proteomes" id="UP000245942">
    <property type="component" value="Unassembled WGS sequence"/>
</dbReference>
<dbReference type="InterPro" id="IPR014756">
    <property type="entry name" value="Ig_E-set"/>
</dbReference>
<reference evidence="6 7" key="1">
    <citation type="journal article" date="2018" name="Mol. Biol. Evol.">
        <title>Broad Genomic Sampling Reveals a Smut Pathogenic Ancestry of the Fungal Clade Ustilaginomycotina.</title>
        <authorList>
            <person name="Kijpornyongpan T."/>
            <person name="Mondo S.J."/>
            <person name="Barry K."/>
            <person name="Sandor L."/>
            <person name="Lee J."/>
            <person name="Lipzen A."/>
            <person name="Pangilinan J."/>
            <person name="LaButti K."/>
            <person name="Hainaut M."/>
            <person name="Henrissat B."/>
            <person name="Grigoriev I.V."/>
            <person name="Spatafora J.W."/>
            <person name="Aime M.C."/>
        </authorList>
    </citation>
    <scope>NUCLEOTIDE SEQUENCE [LARGE SCALE GENOMIC DNA]</scope>
    <source>
        <strain evidence="6 7">MCA 4718</strain>
    </source>
</reference>
<dbReference type="PANTHER" id="PTHR32208:SF21">
    <property type="entry name" value="LOW QUALITY PROTEIN: ALDEHYDE OXIDASE GLOX-LIKE"/>
    <property type="match status" value="1"/>
</dbReference>
<protein>
    <submittedName>
        <fullName evidence="6">DUF1929-domain-containing protein</fullName>
    </submittedName>
</protein>
<dbReference type="Pfam" id="PF07250">
    <property type="entry name" value="Glyoxal_oxid_N"/>
    <property type="match status" value="2"/>
</dbReference>
<dbReference type="InterPro" id="IPR009880">
    <property type="entry name" value="Glyoxal_oxidase_N"/>
</dbReference>
<dbReference type="SUPFAM" id="SSF50965">
    <property type="entry name" value="Galactose oxidase, central domain"/>
    <property type="match status" value="1"/>
</dbReference>
<dbReference type="GeneID" id="37011472"/>
<dbReference type="PANTHER" id="PTHR32208">
    <property type="entry name" value="SECRETED PROTEIN-RELATED"/>
    <property type="match status" value="1"/>
</dbReference>
<dbReference type="CDD" id="cd02851">
    <property type="entry name" value="E_set_GO_C"/>
    <property type="match status" value="1"/>
</dbReference>
<dbReference type="Gene3D" id="2.60.40.10">
    <property type="entry name" value="Immunoglobulins"/>
    <property type="match status" value="1"/>
</dbReference>
<dbReference type="InterPro" id="IPR011043">
    <property type="entry name" value="Gal_Oxase/kelch_b-propeller"/>
</dbReference>
<gene>
    <name evidence="6" type="ORF">BCV69DRAFT_209456</name>
</gene>
<evidence type="ECO:0000256" key="2">
    <source>
        <dbReference type="SAM" id="Phobius"/>
    </source>
</evidence>
<dbReference type="EMBL" id="KZ819328">
    <property type="protein sequence ID" value="PWN20423.1"/>
    <property type="molecule type" value="Genomic_DNA"/>
</dbReference>
<dbReference type="Gene3D" id="2.130.10.80">
    <property type="entry name" value="Galactose oxidase/kelch, beta-propeller"/>
    <property type="match status" value="1"/>
</dbReference>
<dbReference type="AlphaFoldDB" id="A0A316U7U1"/>
<feature type="chain" id="PRO_5016462856" evidence="3">
    <location>
        <begin position="28"/>
        <end position="758"/>
    </location>
</feature>
<proteinExistence type="predicted"/>
<dbReference type="Pfam" id="PF09118">
    <property type="entry name" value="GO-like_E_set"/>
    <property type="match status" value="1"/>
</dbReference>
<feature type="transmembrane region" description="Helical" evidence="2">
    <location>
        <begin position="693"/>
        <end position="715"/>
    </location>
</feature>
<dbReference type="InterPro" id="IPR015202">
    <property type="entry name" value="GO-like_E_set"/>
</dbReference>
<keyword evidence="1 3" id="KW-0732">Signal</keyword>
<keyword evidence="2" id="KW-0812">Transmembrane</keyword>
<evidence type="ECO:0000259" key="5">
    <source>
        <dbReference type="Pfam" id="PF09118"/>
    </source>
</evidence>
<evidence type="ECO:0000313" key="6">
    <source>
        <dbReference type="EMBL" id="PWN20423.1"/>
    </source>
</evidence>
<evidence type="ECO:0000313" key="7">
    <source>
        <dbReference type="Proteomes" id="UP000245942"/>
    </source>
</evidence>
<sequence>MLQSKIITTVVAAAAATLSLGASLASAASSGKALTYEVINDDSLASAMMLGLINEDYVFIMDKVENNRARVPGYDNKPVWGSILSLSDNSVTAIDVNTNPFCASGLILGNGTWVVAGGNQAISYGGISIGTAGTAADYPYQDYDGGKALRLLNPVASGSDVSSIQWLDQPGGVQMQSQRWYPGVESLPDGSMVLIGGAINGGYINRNYPNTDPQYSNGGLTGSLQNIDGGGSNPTFEFYPSKGSPVLSKFMANTSGLNMYAHMYLMPSGKIFMQANYSTILWNYTANTETYLPDMPDEIVRVYPASGAVAMLPLTLDNNYTPTILFCGGQSAPENQWGDFTAPFFNPLTRAASSACHSIQPENADGSINTAADYVFEESLPTGRTMGQFIHLPTGQMLIVNGAANGTAGYGNVTTTMASNAGGNYTWANVFYNADGTNVTTESMTQEPSYTPVLYDPAMPVGSRLTQSGFGSSTIARLYHSSALLLPDGSVLIGGSNPHMDVTLNMPTTPINGVTCYNTTYELEKWYPDYYFETRPNVSGLPEYILYGGNTWSFTVDSKSMGSNANYKANNTKVMVIRPGFSTHAMNMGQRSIQLEHAFTVNDDGSATYTVMPMPTNVNLFAPGPALLFITVDGIPSSGKYIQIGQKTFSGTVPYDYASNAGSAPTLPSSVTNSKFSSAATSSSSGSSFGTGAIIGVAVGAAVVILLILLGLLCWRRQSKKRASKGMTEESTLLRVPSTLSQHLSAVGHQTPITTAIG</sequence>
<feature type="signal peptide" evidence="3">
    <location>
        <begin position="1"/>
        <end position="27"/>
    </location>
</feature>
<keyword evidence="2" id="KW-1133">Transmembrane helix</keyword>
<evidence type="ECO:0000256" key="1">
    <source>
        <dbReference type="ARBA" id="ARBA00022729"/>
    </source>
</evidence>
<dbReference type="RefSeq" id="XP_025347583.1">
    <property type="nucleotide sequence ID" value="XM_025489738.1"/>
</dbReference>
<organism evidence="6 7">
    <name type="scientific">Pseudomicrostroma glucosiphilum</name>
    <dbReference type="NCBI Taxonomy" id="1684307"/>
    <lineage>
        <taxon>Eukaryota</taxon>
        <taxon>Fungi</taxon>
        <taxon>Dikarya</taxon>
        <taxon>Basidiomycota</taxon>
        <taxon>Ustilaginomycotina</taxon>
        <taxon>Exobasidiomycetes</taxon>
        <taxon>Microstromatales</taxon>
        <taxon>Microstromatales incertae sedis</taxon>
        <taxon>Pseudomicrostroma</taxon>
    </lineage>
</organism>
<feature type="domain" description="Galactose oxidase-like Early set" evidence="5">
    <location>
        <begin position="535"/>
        <end position="644"/>
    </location>
</feature>
<dbReference type="STRING" id="1684307.A0A316U7U1"/>
<dbReference type="InterPro" id="IPR037293">
    <property type="entry name" value="Gal_Oxidase_central_sf"/>
</dbReference>
<dbReference type="InterPro" id="IPR013783">
    <property type="entry name" value="Ig-like_fold"/>
</dbReference>
<feature type="domain" description="Glyoxal oxidase N-terminal" evidence="4">
    <location>
        <begin position="225"/>
        <end position="416"/>
    </location>
</feature>
<dbReference type="OrthoDB" id="2019572at2759"/>
<accession>A0A316U7U1</accession>
<keyword evidence="2" id="KW-0472">Membrane</keyword>
<keyword evidence="7" id="KW-1185">Reference proteome</keyword>
<evidence type="ECO:0000259" key="4">
    <source>
        <dbReference type="Pfam" id="PF07250"/>
    </source>
</evidence>